<dbReference type="InterPro" id="IPR004164">
    <property type="entry name" value="CoA_transf_AS"/>
</dbReference>
<evidence type="ECO:0000256" key="2">
    <source>
        <dbReference type="ARBA" id="ARBA00004753"/>
    </source>
</evidence>
<accession>A0A6M2DJI4</accession>
<evidence type="ECO:0000256" key="5">
    <source>
        <dbReference type="ARBA" id="ARBA00022946"/>
    </source>
</evidence>
<dbReference type="EC" id="2.8.3.5" evidence="8"/>
<dbReference type="PROSITE" id="PS01273">
    <property type="entry name" value="COA_TRANSF_1"/>
    <property type="match status" value="1"/>
</dbReference>
<comment type="subcellular location">
    <subcellularLocation>
        <location evidence="1">Mitochondrion</location>
    </subcellularLocation>
</comment>
<evidence type="ECO:0000256" key="8">
    <source>
        <dbReference type="PIRNR" id="PIRNR000858"/>
    </source>
</evidence>
<dbReference type="UniPathway" id="UPA00929">
    <property type="reaction ID" value="UER00894"/>
</dbReference>
<dbReference type="FunFam" id="3.40.1080.10:FF:000002">
    <property type="entry name" value="Succinyl-CoA:3-ketoacid-coenzyme A transferase, mitochondrial"/>
    <property type="match status" value="1"/>
</dbReference>
<dbReference type="InterPro" id="IPR037171">
    <property type="entry name" value="NagB/RpiA_transferase-like"/>
</dbReference>
<dbReference type="PANTHER" id="PTHR13707:SF23">
    <property type="entry name" value="SUCCINYL-COA:3-KETOACID-COENZYME A TRANSFERASE"/>
    <property type="match status" value="1"/>
</dbReference>
<evidence type="ECO:0000256" key="3">
    <source>
        <dbReference type="ARBA" id="ARBA00007154"/>
    </source>
</evidence>
<evidence type="ECO:0000256" key="6">
    <source>
        <dbReference type="ARBA" id="ARBA00023128"/>
    </source>
</evidence>
<dbReference type="NCBIfam" id="TIGR02429">
    <property type="entry name" value="pcaI_scoA_fam"/>
    <property type="match status" value="1"/>
</dbReference>
<sequence length="521" mass="55922">MALISRTNNLVNFIFKSKVDKLIGQQITVISYSYSTKTSSKVYENALEAVKDIPNGAKILVGGFGLCGIPENLIAAILKQGASGLTVVSNNAGVDTFGLGLLLKEKRIKRMIASYVGENAEFERQYLSGELEVELTPQGTLAERIRAGGAGIPAFFTPTAFGTLVHEGGAPIKYGKKGEIEISSQPRECQVFNGNNYIMEEAITGDFALVKAYKADALGNLIFNKSARNFNPAVCRAAKVTIAEVEEIVPVGELKPDEIHVPGIYVQRIIKGPHYEKRIERTTVKKPKDTGAPLKPAAILRETIVRRAALEFKDGMYANLGIGMPMLASNYIPKGMNVFLQSENGILGLGPFPEPADVDPDLINAGKETVTVVPGASYFGSDDSFAMIRGGHINLTILGAMEVSRFGDLANWMIPGKMVKGMGGAMDLVAAPGTKVVVTMEHTARNGSHKILESCTLPLTGKNCVDMIITEKGVFNVDAEKGLTLIEIAEGVKVEDIVVATGCEFEVSPDLKPMGQVEDVL</sequence>
<dbReference type="SMART" id="SM00882">
    <property type="entry name" value="CoA_trans"/>
    <property type="match status" value="2"/>
</dbReference>
<dbReference type="EMBL" id="GIIL01002338">
    <property type="protein sequence ID" value="NOV46064.1"/>
    <property type="molecule type" value="Transcribed_RNA"/>
</dbReference>
<evidence type="ECO:0000256" key="9">
    <source>
        <dbReference type="PIRSR" id="PIRSR000858-1"/>
    </source>
</evidence>
<dbReference type="Gene3D" id="3.40.1080.10">
    <property type="entry name" value="Glutaconate Coenzyme A-transferase"/>
    <property type="match status" value="2"/>
</dbReference>
<evidence type="ECO:0000256" key="1">
    <source>
        <dbReference type="ARBA" id="ARBA00004173"/>
    </source>
</evidence>
<dbReference type="InterPro" id="IPR012791">
    <property type="entry name" value="3-oxoacid_CoA-transf_B"/>
</dbReference>
<feature type="active site" description="5-glutamyl coenzyme A thioester intermediate" evidence="9">
    <location>
        <position position="343"/>
    </location>
</feature>
<keyword evidence="5" id="KW-0809">Transit peptide</keyword>
<evidence type="ECO:0000256" key="7">
    <source>
        <dbReference type="ARBA" id="ARBA00054372"/>
    </source>
</evidence>
<dbReference type="PANTHER" id="PTHR13707">
    <property type="entry name" value="KETOACID-COENZYME A TRANSFERASE"/>
    <property type="match status" value="1"/>
</dbReference>
<dbReference type="FunFam" id="3.40.1080.10:FF:000001">
    <property type="entry name" value="Succinyl-coa:3-ketoacid-coenzyme a transferase subunit b"/>
    <property type="match status" value="1"/>
</dbReference>
<dbReference type="GO" id="GO:0005739">
    <property type="term" value="C:mitochondrion"/>
    <property type="evidence" value="ECO:0007669"/>
    <property type="project" value="UniProtKB-SubCell"/>
</dbReference>
<proteinExistence type="inferred from homology"/>
<comment type="function">
    <text evidence="7 8">Key enzyme for ketone body catabolism. Transfers the CoA moiety from succinate to acetoacetate. Formation of the enzyme-CoA intermediate proceeds via an unstable anhydride species formed between the carboxylate groups of the enzyme and substrate.</text>
</comment>
<dbReference type="InterPro" id="IPR004165">
    <property type="entry name" value="CoA_trans_fam_I"/>
</dbReference>
<keyword evidence="4 8" id="KW-0808">Transferase</keyword>
<protein>
    <recommendedName>
        <fullName evidence="8">Succinyl-CoA:3-ketoacid-coenzyme A transferase</fullName>
        <ecNumber evidence="8">2.8.3.5</ecNumber>
    </recommendedName>
</protein>
<dbReference type="Pfam" id="PF01144">
    <property type="entry name" value="CoA_trans"/>
    <property type="match status" value="2"/>
</dbReference>
<dbReference type="AlphaFoldDB" id="A0A6M2DJI4"/>
<comment type="similarity">
    <text evidence="3 8">Belongs to the 3-oxoacid CoA-transferase family.</text>
</comment>
<dbReference type="InterPro" id="IPR004163">
    <property type="entry name" value="CoA_transf_BS"/>
</dbReference>
<evidence type="ECO:0000313" key="10">
    <source>
        <dbReference type="EMBL" id="NOV46064.1"/>
    </source>
</evidence>
<evidence type="ECO:0000256" key="4">
    <source>
        <dbReference type="ARBA" id="ARBA00022679"/>
    </source>
</evidence>
<keyword evidence="6 8" id="KW-0496">Mitochondrion</keyword>
<dbReference type="GO" id="GO:0008260">
    <property type="term" value="F:succinyl-CoA:3-oxo-acid CoA-transferase activity"/>
    <property type="evidence" value="ECO:0007669"/>
    <property type="project" value="UniProtKB-EC"/>
</dbReference>
<name>A0A6M2DJI4_XENCH</name>
<comment type="catalytic activity">
    <reaction evidence="8">
        <text>a 3-oxo acid + succinyl-CoA = a 3-oxoacyl-CoA + succinate</text>
        <dbReference type="Rhea" id="RHEA:24564"/>
        <dbReference type="ChEBI" id="CHEBI:30031"/>
        <dbReference type="ChEBI" id="CHEBI:35973"/>
        <dbReference type="ChEBI" id="CHEBI:57292"/>
        <dbReference type="ChEBI" id="CHEBI:90726"/>
        <dbReference type="EC" id="2.8.3.5"/>
    </reaction>
</comment>
<organism evidence="10">
    <name type="scientific">Xenopsylla cheopis</name>
    <name type="common">Oriental rat flea</name>
    <name type="synonym">Pulex cheopis</name>
    <dbReference type="NCBI Taxonomy" id="163159"/>
    <lineage>
        <taxon>Eukaryota</taxon>
        <taxon>Metazoa</taxon>
        <taxon>Ecdysozoa</taxon>
        <taxon>Arthropoda</taxon>
        <taxon>Hexapoda</taxon>
        <taxon>Insecta</taxon>
        <taxon>Pterygota</taxon>
        <taxon>Neoptera</taxon>
        <taxon>Endopterygota</taxon>
        <taxon>Siphonaptera</taxon>
        <taxon>Pulicidae</taxon>
        <taxon>Xenopsyllinae</taxon>
        <taxon>Xenopsylla</taxon>
    </lineage>
</organism>
<dbReference type="InterPro" id="IPR012792">
    <property type="entry name" value="3-oxoacid_CoA-transf_A"/>
</dbReference>
<comment type="pathway">
    <text evidence="2 8">Ketone metabolism; succinyl-CoA degradation; acetoacetyl-CoA from succinyl-CoA: step 1/1.</text>
</comment>
<dbReference type="GO" id="GO:0046952">
    <property type="term" value="P:ketone body catabolic process"/>
    <property type="evidence" value="ECO:0007669"/>
    <property type="project" value="InterPro"/>
</dbReference>
<dbReference type="NCBIfam" id="TIGR02428">
    <property type="entry name" value="pcaJ_scoB_fam"/>
    <property type="match status" value="1"/>
</dbReference>
<dbReference type="PROSITE" id="PS01274">
    <property type="entry name" value="COA_TRANSF_2"/>
    <property type="match status" value="1"/>
</dbReference>
<dbReference type="InterPro" id="IPR014388">
    <property type="entry name" value="3-oxoacid_CoA-transferase"/>
</dbReference>
<dbReference type="PIRSF" id="PIRSF000858">
    <property type="entry name" value="SCOT-t"/>
    <property type="match status" value="1"/>
</dbReference>
<reference evidence="10" key="1">
    <citation type="submission" date="2020-03" db="EMBL/GenBank/DDBJ databases">
        <title>Transcriptomic Profiling of the Digestive Tract of the Rat Flea, Xenopsylla cheopis, Following Blood Feeding and Infection with Yersinia pestis.</title>
        <authorList>
            <person name="Bland D.M."/>
            <person name="Martens C.A."/>
            <person name="Virtaneva K."/>
            <person name="Kanakabandi K."/>
            <person name="Long D."/>
            <person name="Rosenke R."/>
            <person name="Saturday G.A."/>
            <person name="Hoyt F.H."/>
            <person name="Bruno D.P."/>
            <person name="Ribeiro J.M.C."/>
            <person name="Hinnebusch J."/>
        </authorList>
    </citation>
    <scope>NUCLEOTIDE SEQUENCE</scope>
</reference>
<dbReference type="SUPFAM" id="SSF100950">
    <property type="entry name" value="NagB/RpiA/CoA transferase-like"/>
    <property type="match status" value="2"/>
</dbReference>